<comment type="caution">
    <text evidence="2">The sequence shown here is derived from an EMBL/GenBank/DDBJ whole genome shotgun (WGS) entry which is preliminary data.</text>
</comment>
<reference evidence="2 3" key="1">
    <citation type="submission" date="2021-05" db="EMBL/GenBank/DDBJ databases">
        <title>Whole genome sequence of Curtobacterium flaccumfaciens pv. flaccumfaciens strain CFBP 8819.</title>
        <authorList>
            <person name="Osdaghi E."/>
            <person name="Taghouti G."/>
            <person name="Portier P."/>
            <person name="Fazliarab A."/>
            <person name="Taghavi S.M."/>
            <person name="Briand M."/>
            <person name="Le-Saux M."/>
            <person name="Jacques M.-A."/>
        </authorList>
    </citation>
    <scope>NUCLEOTIDE SEQUENCE [LARGE SCALE GENOMIC DNA]</scope>
    <source>
        <strain evidence="2 3">CFBP 8819</strain>
    </source>
</reference>
<evidence type="ECO:0000313" key="3">
    <source>
        <dbReference type="Proteomes" id="UP001519641"/>
    </source>
</evidence>
<feature type="transmembrane region" description="Helical" evidence="1">
    <location>
        <begin position="43"/>
        <end position="64"/>
    </location>
</feature>
<name>A0ABS5VJ93_9MICO</name>
<organism evidence="2 3">
    <name type="scientific">Curtobacterium aurantiacum</name>
    <dbReference type="NCBI Taxonomy" id="3236919"/>
    <lineage>
        <taxon>Bacteria</taxon>
        <taxon>Bacillati</taxon>
        <taxon>Actinomycetota</taxon>
        <taxon>Actinomycetes</taxon>
        <taxon>Micrococcales</taxon>
        <taxon>Microbacteriaceae</taxon>
        <taxon>Curtobacterium</taxon>
    </lineage>
</organism>
<feature type="transmembrane region" description="Helical" evidence="1">
    <location>
        <begin position="157"/>
        <end position="174"/>
    </location>
</feature>
<keyword evidence="1" id="KW-1133">Transmembrane helix</keyword>
<evidence type="ECO:0008006" key="4">
    <source>
        <dbReference type="Google" id="ProtNLM"/>
    </source>
</evidence>
<accession>A0ABS5VJ93</accession>
<feature type="transmembrane region" description="Helical" evidence="1">
    <location>
        <begin position="180"/>
        <end position="199"/>
    </location>
</feature>
<dbReference type="EMBL" id="JAHEWS010000042">
    <property type="protein sequence ID" value="MBT1589558.1"/>
    <property type="molecule type" value="Genomic_DNA"/>
</dbReference>
<protein>
    <recommendedName>
        <fullName evidence="4">DUF3180 domain-containing protein</fullName>
    </recommendedName>
</protein>
<dbReference type="Proteomes" id="UP001519641">
    <property type="component" value="Unassembled WGS sequence"/>
</dbReference>
<keyword evidence="3" id="KW-1185">Reference proteome</keyword>
<feature type="transmembrane region" description="Helical" evidence="1">
    <location>
        <begin position="79"/>
        <end position="100"/>
    </location>
</feature>
<proteinExistence type="predicted"/>
<evidence type="ECO:0000256" key="1">
    <source>
        <dbReference type="SAM" id="Phobius"/>
    </source>
</evidence>
<sequence length="224" mass="24606">MSVPAAQNATAATVSNETWQQVEDRLAGAPAGPRVRRSMVRRIIVIGVAVVAAATAGWLGAAYLPRLDLPQAGADLPDWTFFVILPLMIAGPVCWVTAIVRGGGQFQSALSDPMLGLPRADRRRIERMARGQQPADPQHRAALVALAGRRLSQATSTFWLALGWTPFAFAQFLLNWTTWFGLLYALLTVFFLAMLLWTVRKRRQWRAFLQETEPRAGAEPAPAS</sequence>
<gene>
    <name evidence="2" type="ORF">KK097_17220</name>
</gene>
<dbReference type="RefSeq" id="WP_214545567.1">
    <property type="nucleotide sequence ID" value="NZ_JAHEWS010000042.1"/>
</dbReference>
<keyword evidence="1" id="KW-0812">Transmembrane</keyword>
<evidence type="ECO:0000313" key="2">
    <source>
        <dbReference type="EMBL" id="MBT1589558.1"/>
    </source>
</evidence>
<keyword evidence="1" id="KW-0472">Membrane</keyword>